<sequence>MKAVYLKVRLMAIAWLSACLVACTSNVEADLEVIEYPIAFQASLTDIYGTVSDAQGMGDFRLWGWYLTEDSPVPIFEGDKVTDGTWAYEGGRRYWTMEKIHRFYAVSPVYPLEGSGTRVSVTADGVISVADFDCSRTGDEAVDLMTALVGWARYEAEEKPEKVGLEFRHELAQLQIIVKTDQGVTATIHDASFYDIAVKGTLEQDSGESSWKPAAVVGKADTPFQKKIERVLKPVSQLSLFDKMLLIPQDCMKIKLAVNYTRNGENLTETIDFYDLISYLSVGQNYRIELTIGADTITYRASIINKW</sequence>
<dbReference type="EMBL" id="QSFT01000011">
    <property type="protein sequence ID" value="RHA76223.1"/>
    <property type="molecule type" value="Genomic_DNA"/>
</dbReference>
<gene>
    <name evidence="2" type="ORF">DW921_06655</name>
</gene>
<dbReference type="Gene3D" id="2.60.40.2630">
    <property type="match status" value="1"/>
</dbReference>
<dbReference type="CDD" id="cd13121">
    <property type="entry name" value="BF2867_like_C"/>
    <property type="match status" value="1"/>
</dbReference>
<reference evidence="2 3" key="1">
    <citation type="submission" date="2018-08" db="EMBL/GenBank/DDBJ databases">
        <title>A genome reference for cultivated species of the human gut microbiota.</title>
        <authorList>
            <person name="Zou Y."/>
            <person name="Xue W."/>
            <person name="Luo G."/>
        </authorList>
    </citation>
    <scope>NUCLEOTIDE SEQUENCE [LARGE SCALE GENOMIC DNA]</scope>
    <source>
        <strain evidence="2 3">AM42-38</strain>
    </source>
</reference>
<dbReference type="AlphaFoldDB" id="A0A413T0P4"/>
<evidence type="ECO:0000256" key="1">
    <source>
        <dbReference type="SAM" id="SignalP"/>
    </source>
</evidence>
<feature type="chain" id="PRO_5019166650" description="Fimbrillin family protein" evidence="1">
    <location>
        <begin position="30"/>
        <end position="307"/>
    </location>
</feature>
<feature type="signal peptide" evidence="1">
    <location>
        <begin position="1"/>
        <end position="29"/>
    </location>
</feature>
<name>A0A413T0P4_9BACT</name>
<accession>A0A413T0P4</accession>
<protein>
    <recommendedName>
        <fullName evidence="4">Fimbrillin family protein</fullName>
    </recommendedName>
</protein>
<dbReference type="Pfam" id="PF13149">
    <property type="entry name" value="Mfa_like_1"/>
    <property type="match status" value="1"/>
</dbReference>
<dbReference type="Proteomes" id="UP000283855">
    <property type="component" value="Unassembled WGS sequence"/>
</dbReference>
<dbReference type="CDD" id="cd13120">
    <property type="entry name" value="BF2867_like_N"/>
    <property type="match status" value="1"/>
</dbReference>
<evidence type="ECO:0000313" key="2">
    <source>
        <dbReference type="EMBL" id="RHA76223.1"/>
    </source>
</evidence>
<proteinExistence type="predicted"/>
<comment type="caution">
    <text evidence="2">The sequence shown here is derived from an EMBL/GenBank/DDBJ whole genome shotgun (WGS) entry which is preliminary data.</text>
</comment>
<evidence type="ECO:0008006" key="4">
    <source>
        <dbReference type="Google" id="ProtNLM"/>
    </source>
</evidence>
<dbReference type="InterPro" id="IPR025049">
    <property type="entry name" value="Mfa-like_1"/>
</dbReference>
<evidence type="ECO:0000313" key="3">
    <source>
        <dbReference type="Proteomes" id="UP000283855"/>
    </source>
</evidence>
<keyword evidence="1" id="KW-0732">Signal</keyword>
<organism evidence="2 3">
    <name type="scientific">Phocaeicola coprophilus</name>
    <dbReference type="NCBI Taxonomy" id="387090"/>
    <lineage>
        <taxon>Bacteria</taxon>
        <taxon>Pseudomonadati</taxon>
        <taxon>Bacteroidota</taxon>
        <taxon>Bacteroidia</taxon>
        <taxon>Bacteroidales</taxon>
        <taxon>Bacteroidaceae</taxon>
        <taxon>Phocaeicola</taxon>
    </lineage>
</organism>